<dbReference type="EMBL" id="AP022586">
    <property type="protein sequence ID" value="BBY15775.1"/>
    <property type="molecule type" value="Genomic_DNA"/>
</dbReference>
<gene>
    <name evidence="2" type="ORF">MLIT_13670</name>
</gene>
<keyword evidence="1" id="KW-0472">Membrane</keyword>
<reference evidence="2 3" key="1">
    <citation type="journal article" date="2019" name="Emerg. Microbes Infect.">
        <title>Comprehensive subspecies identification of 175 nontuberculous mycobacteria species based on 7547 genomic profiles.</title>
        <authorList>
            <person name="Matsumoto Y."/>
            <person name="Kinjo T."/>
            <person name="Motooka D."/>
            <person name="Nabeya D."/>
            <person name="Jung N."/>
            <person name="Uechi K."/>
            <person name="Horii T."/>
            <person name="Iida T."/>
            <person name="Fujita J."/>
            <person name="Nakamura S."/>
        </authorList>
    </citation>
    <scope>NUCLEOTIDE SEQUENCE [LARGE SCALE GENOMIC DNA]</scope>
    <source>
        <strain evidence="2 3">JCM 17423</strain>
    </source>
</reference>
<keyword evidence="3" id="KW-1185">Reference proteome</keyword>
<protein>
    <recommendedName>
        <fullName evidence="4">DUF4239 domain-containing protein</fullName>
    </recommendedName>
</protein>
<name>A0AAD1IHJ0_9MYCO</name>
<evidence type="ECO:0008006" key="4">
    <source>
        <dbReference type="Google" id="ProtNLM"/>
    </source>
</evidence>
<keyword evidence="1" id="KW-1133">Transmembrane helix</keyword>
<evidence type="ECO:0000313" key="3">
    <source>
        <dbReference type="Proteomes" id="UP000466607"/>
    </source>
</evidence>
<dbReference type="Proteomes" id="UP000466607">
    <property type="component" value="Chromosome"/>
</dbReference>
<dbReference type="RefSeq" id="WP_134060963.1">
    <property type="nucleotide sequence ID" value="NZ_AP022586.1"/>
</dbReference>
<accession>A0AAD1IHJ0</accession>
<evidence type="ECO:0000256" key="1">
    <source>
        <dbReference type="SAM" id="Phobius"/>
    </source>
</evidence>
<proteinExistence type="predicted"/>
<feature type="transmembrane region" description="Helical" evidence="1">
    <location>
        <begin position="12"/>
        <end position="33"/>
    </location>
</feature>
<dbReference type="Pfam" id="PF14023">
    <property type="entry name" value="Bestrophin-like"/>
    <property type="match status" value="1"/>
</dbReference>
<feature type="transmembrane region" description="Helical" evidence="1">
    <location>
        <begin position="53"/>
        <end position="72"/>
    </location>
</feature>
<evidence type="ECO:0000313" key="2">
    <source>
        <dbReference type="EMBL" id="BBY15775.1"/>
    </source>
</evidence>
<dbReference type="InterPro" id="IPR025333">
    <property type="entry name" value="DUF4239"/>
</dbReference>
<feature type="transmembrane region" description="Helical" evidence="1">
    <location>
        <begin position="216"/>
        <end position="234"/>
    </location>
</feature>
<sequence>MTAWLVSAVPSGLLFIGLVVVIAGGAILLRMFLRRRFSALARDEHNDVTKFTYGFIGFVYAFFIGFVVSAMWGQINTADGGARAEGAAAVQIATDSAVFDAADRDRIRRSLLAYEESAVAEWERGATVRDPETDGALAGVYAALGQVRATTEPQKTLLAKSYANLDTLSQGRTVRILTARGDTGPPWPLWAVILLNSGLVLGTAIVYGVDRPLLHYAMVAIVGIIVAANLFLVIELSHPYQGVIGTSVDPLREAVSVLSAR</sequence>
<dbReference type="AlphaFoldDB" id="A0AAD1IHJ0"/>
<keyword evidence="1" id="KW-0812">Transmembrane</keyword>
<feature type="transmembrane region" description="Helical" evidence="1">
    <location>
        <begin position="187"/>
        <end position="209"/>
    </location>
</feature>
<organism evidence="2 3">
    <name type="scientific">Mycolicibacterium litorale</name>
    <dbReference type="NCBI Taxonomy" id="758802"/>
    <lineage>
        <taxon>Bacteria</taxon>
        <taxon>Bacillati</taxon>
        <taxon>Actinomycetota</taxon>
        <taxon>Actinomycetes</taxon>
        <taxon>Mycobacteriales</taxon>
        <taxon>Mycobacteriaceae</taxon>
        <taxon>Mycolicibacterium</taxon>
    </lineage>
</organism>